<protein>
    <submittedName>
        <fullName evidence="1">Uncharacterized protein</fullName>
    </submittedName>
</protein>
<dbReference type="AlphaFoldDB" id="K7YG45"/>
<dbReference type="Proteomes" id="UP000010077">
    <property type="component" value="Chromosome"/>
</dbReference>
<keyword evidence="2" id="KW-1185">Reference proteome</keyword>
<name>K7YG45_9PROT</name>
<reference evidence="1 2" key="1">
    <citation type="journal article" date="2012" name="Proc. Natl. Acad. Sci. U.S.A.">
        <title>Genome streamlining and chemical defense in a coral reef symbiosis.</title>
        <authorList>
            <person name="Kwan J.C."/>
            <person name="Donia M.S."/>
            <person name="Han A.W."/>
            <person name="Hirose E."/>
            <person name="Haygood M.G."/>
            <person name="Schmidt E.W."/>
        </authorList>
    </citation>
    <scope>NUCLEOTIDE SEQUENCE [LARGE SCALE GENOMIC DNA]</scope>
    <source>
        <strain evidence="1 2">L2</strain>
    </source>
</reference>
<organism evidence="1 2">
    <name type="scientific">Candidatus Endolissoclinum faulkneri L2</name>
    <dbReference type="NCBI Taxonomy" id="1193729"/>
    <lineage>
        <taxon>Bacteria</taxon>
        <taxon>Pseudomonadati</taxon>
        <taxon>Pseudomonadota</taxon>
        <taxon>Alphaproteobacteria</taxon>
        <taxon>Rhodospirillales</taxon>
        <taxon>Rhodospirillaceae</taxon>
        <taxon>Candidatus Endolissoclinum</taxon>
    </lineage>
</organism>
<accession>K7YG45</accession>
<evidence type="ECO:0000313" key="1">
    <source>
        <dbReference type="EMBL" id="AFX98580.1"/>
    </source>
</evidence>
<dbReference type="KEGG" id="thal:A1OE_385"/>
<sequence>MLNFFFNNLKAISNLYFTKCINKQFYCSMLRPLTIKLN</sequence>
<dbReference type="HOGENOM" id="CLU_3325985_0_0_5"/>
<evidence type="ECO:0000313" key="2">
    <source>
        <dbReference type="Proteomes" id="UP000010077"/>
    </source>
</evidence>
<dbReference type="EMBL" id="CP003539">
    <property type="protein sequence ID" value="AFX98580.1"/>
    <property type="molecule type" value="Genomic_DNA"/>
</dbReference>
<proteinExistence type="predicted"/>
<gene>
    <name evidence="1" type="ORF">A1OE_385</name>
</gene>